<evidence type="ECO:0000313" key="1">
    <source>
        <dbReference type="EMBL" id="PHU39439.1"/>
    </source>
</evidence>
<proteinExistence type="predicted"/>
<evidence type="ECO:0000313" key="2">
    <source>
        <dbReference type="Proteomes" id="UP000224317"/>
    </source>
</evidence>
<accession>A0A2G3E821</accession>
<dbReference type="RefSeq" id="WP_099413770.1">
    <property type="nucleotide sequence ID" value="NZ_PDYH01000049.1"/>
</dbReference>
<reference evidence="1" key="1">
    <citation type="submission" date="2017-10" db="EMBL/GenBank/DDBJ databases">
        <title>Resolving the taxonomy of Roseburia spp., Eubacterium rectale and Agathobacter spp. through phylogenomic analysis.</title>
        <authorList>
            <person name="Sheridan P.O."/>
            <person name="Walker A.W."/>
            <person name="Duncan S.H."/>
            <person name="Scott K.P."/>
            <person name="Toole P.W.O."/>
            <person name="Luis P."/>
            <person name="Flint H.J."/>
        </authorList>
    </citation>
    <scope>NUCLEOTIDE SEQUENCE [LARGE SCALE GENOMIC DNA]</scope>
    <source>
        <strain evidence="1">JK10</strain>
    </source>
</reference>
<keyword evidence="2" id="KW-1185">Reference proteome</keyword>
<organism evidence="1 2">
    <name type="scientific">Pseudobutyrivibrio ruminis</name>
    <dbReference type="NCBI Taxonomy" id="46206"/>
    <lineage>
        <taxon>Bacteria</taxon>
        <taxon>Bacillati</taxon>
        <taxon>Bacillota</taxon>
        <taxon>Clostridia</taxon>
        <taxon>Lachnospirales</taxon>
        <taxon>Lachnospiraceae</taxon>
        <taxon>Pseudobutyrivibrio</taxon>
    </lineage>
</organism>
<sequence length="66" mass="7608">MMNKEGNYNMCKAVIDLTNKGRTEGYTEAIAFSIKSIMQSLNYSFEQACAVLKIDAKDMERYRKMI</sequence>
<gene>
    <name evidence="1" type="ORF">CSX00_11325</name>
</gene>
<dbReference type="Proteomes" id="UP000224317">
    <property type="component" value="Unassembled WGS sequence"/>
</dbReference>
<name>A0A2G3E821_9FIRM</name>
<dbReference type="AlphaFoldDB" id="A0A2G3E821"/>
<protein>
    <submittedName>
        <fullName evidence="1">Uncharacterized protein</fullName>
    </submittedName>
</protein>
<comment type="caution">
    <text evidence="1">The sequence shown here is derived from an EMBL/GenBank/DDBJ whole genome shotgun (WGS) entry which is preliminary data.</text>
</comment>
<dbReference type="EMBL" id="PDYH01000049">
    <property type="protein sequence ID" value="PHU39439.1"/>
    <property type="molecule type" value="Genomic_DNA"/>
</dbReference>